<organism evidence="3 4">
    <name type="scientific">Trichogramma kaykai</name>
    <dbReference type="NCBI Taxonomy" id="54128"/>
    <lineage>
        <taxon>Eukaryota</taxon>
        <taxon>Metazoa</taxon>
        <taxon>Ecdysozoa</taxon>
        <taxon>Arthropoda</taxon>
        <taxon>Hexapoda</taxon>
        <taxon>Insecta</taxon>
        <taxon>Pterygota</taxon>
        <taxon>Neoptera</taxon>
        <taxon>Endopterygota</taxon>
        <taxon>Hymenoptera</taxon>
        <taxon>Apocrita</taxon>
        <taxon>Proctotrupomorpha</taxon>
        <taxon>Chalcidoidea</taxon>
        <taxon>Trichogrammatidae</taxon>
        <taxon>Trichogramma</taxon>
    </lineage>
</organism>
<dbReference type="EMBL" id="JBJJXI010000060">
    <property type="protein sequence ID" value="KAL3398170.1"/>
    <property type="molecule type" value="Genomic_DNA"/>
</dbReference>
<dbReference type="Pfam" id="PF20700">
    <property type="entry name" value="Mutator"/>
    <property type="match status" value="1"/>
</dbReference>
<sequence length="567" mass="63593">MEPACKLRRGNPGRKGSIGRKRNLVFKGNRYTPAPQNKKNIDAKARSSFEAAQLVKSASKSKLSSNQFHCEVSPAQYRLVDLSLLLPFLQKNLFCQCGTKFVFDETSIRGFGFELKFECTNKKCQFSSSVLSSKLVGPKKNIYEVNRRSVLASRTAGLGLTGLQTICGMMDLPQPVTQLTYQIINENLEIAAKKVATKSMQQAVAEESQRTPKNDPGLSVSGDGTWRTPGFTSLQGAASLIGHHTGKVIDIITKNKFCQACRRWENKNKDSAEYLEWFEVHKEKCKVNHTGSSGLMEVDGIVEMFKRATTVNKVMYKNYIGDGDCKVYAKIKQVKPFGESFIVEKKEDINHVGKRMGTRLRNKKKDCGKNVLSDVKTIGGRGRLTAVAIDQLSSYYTLAIRRNTTVTGMYNDIWATFFHKRSTDANPQHHLCPPGAQSWCKWLKALAQSTLNKFIHKSSIPPAIMDYIKNIYEDLSKTELLEKCVGAYSQNANEFLNHLLWKYVPKKQWSGGTILNIGAFIAVSTFNDGKIYQAEVQKTMSSKETRSANLKRKHNYPDDDSYVPGGH</sequence>
<evidence type="ECO:0000313" key="4">
    <source>
        <dbReference type="Proteomes" id="UP001627154"/>
    </source>
</evidence>
<name>A0ABD2WYW8_9HYME</name>
<keyword evidence="4" id="KW-1185">Reference proteome</keyword>
<feature type="region of interest" description="Disordered" evidence="1">
    <location>
        <begin position="543"/>
        <end position="567"/>
    </location>
</feature>
<evidence type="ECO:0000259" key="2">
    <source>
        <dbReference type="Pfam" id="PF20700"/>
    </source>
</evidence>
<evidence type="ECO:0000256" key="1">
    <source>
        <dbReference type="SAM" id="MobiDB-lite"/>
    </source>
</evidence>
<dbReference type="InterPro" id="IPR049012">
    <property type="entry name" value="Mutator_transp_dom"/>
</dbReference>
<dbReference type="AlphaFoldDB" id="A0ABD2WYW8"/>
<evidence type="ECO:0000313" key="3">
    <source>
        <dbReference type="EMBL" id="KAL3398170.1"/>
    </source>
</evidence>
<feature type="domain" description="Mutator-like transposase" evidence="2">
    <location>
        <begin position="92"/>
        <end position="440"/>
    </location>
</feature>
<protein>
    <recommendedName>
        <fullName evidence="2">Mutator-like transposase domain-containing protein</fullName>
    </recommendedName>
</protein>
<comment type="caution">
    <text evidence="3">The sequence shown here is derived from an EMBL/GenBank/DDBJ whole genome shotgun (WGS) entry which is preliminary data.</text>
</comment>
<dbReference type="Proteomes" id="UP001627154">
    <property type="component" value="Unassembled WGS sequence"/>
</dbReference>
<proteinExistence type="predicted"/>
<dbReference type="PANTHER" id="PTHR33309:SF3">
    <property type="entry name" value="CCHC-TYPE DOMAIN-CONTAINING PROTEIN"/>
    <property type="match status" value="1"/>
</dbReference>
<accession>A0ABD2WYW8</accession>
<gene>
    <name evidence="3" type="ORF">TKK_008376</name>
</gene>
<dbReference type="PANTHER" id="PTHR33309">
    <property type="entry name" value="KERATIN, ULTRA HIGH-SULFUR MATRIX PROTEIN-LIKE"/>
    <property type="match status" value="1"/>
</dbReference>
<reference evidence="3 4" key="1">
    <citation type="journal article" date="2024" name="bioRxiv">
        <title>A reference genome for Trichogramma kaykai: A tiny desert-dwelling parasitoid wasp with competing sex-ratio distorters.</title>
        <authorList>
            <person name="Culotta J."/>
            <person name="Lindsey A.R."/>
        </authorList>
    </citation>
    <scope>NUCLEOTIDE SEQUENCE [LARGE SCALE GENOMIC DNA]</scope>
    <source>
        <strain evidence="3 4">KSX58</strain>
    </source>
</reference>